<feature type="domain" description="Glycosyltransferase 2-like" evidence="2">
    <location>
        <begin position="88"/>
        <end position="234"/>
    </location>
</feature>
<accession>A0A4Q9H3Q9</accession>
<dbReference type="AlphaFoldDB" id="A0A4Q9H3Q9"/>
<dbReference type="EMBL" id="SIXI01000003">
    <property type="protein sequence ID" value="TBO31086.1"/>
    <property type="molecule type" value="Genomic_DNA"/>
</dbReference>
<dbReference type="SUPFAM" id="SSF53448">
    <property type="entry name" value="Nucleotide-diphospho-sugar transferases"/>
    <property type="match status" value="1"/>
</dbReference>
<dbReference type="GO" id="GO:0016740">
    <property type="term" value="F:transferase activity"/>
    <property type="evidence" value="ECO:0007669"/>
    <property type="project" value="UniProtKB-KW"/>
</dbReference>
<dbReference type="PANTHER" id="PTHR43179">
    <property type="entry name" value="RHAMNOSYLTRANSFERASE WBBL"/>
    <property type="match status" value="1"/>
</dbReference>
<dbReference type="CDD" id="cd04186">
    <property type="entry name" value="GT_2_like_c"/>
    <property type="match status" value="1"/>
</dbReference>
<evidence type="ECO:0000256" key="1">
    <source>
        <dbReference type="SAM" id="MobiDB-lite"/>
    </source>
</evidence>
<dbReference type="Proteomes" id="UP000292120">
    <property type="component" value="Unassembled WGS sequence"/>
</dbReference>
<evidence type="ECO:0000259" key="2">
    <source>
        <dbReference type="Pfam" id="PF00535"/>
    </source>
</evidence>
<dbReference type="PANTHER" id="PTHR43179:SF7">
    <property type="entry name" value="RHAMNOSYLTRANSFERASE WBBL"/>
    <property type="match status" value="1"/>
</dbReference>
<feature type="compositionally biased region" description="Polar residues" evidence="1">
    <location>
        <begin position="27"/>
        <end position="41"/>
    </location>
</feature>
<protein>
    <submittedName>
        <fullName evidence="3">Glycosyltransferase family 2 protein</fullName>
    </submittedName>
</protein>
<proteinExistence type="predicted"/>
<reference evidence="3 4" key="1">
    <citation type="submission" date="2019-02" db="EMBL/GenBank/DDBJ databases">
        <title>Aquabacterium sp. strain KMB7.</title>
        <authorList>
            <person name="Chen W.-M."/>
        </authorList>
    </citation>
    <scope>NUCLEOTIDE SEQUENCE [LARGE SCALE GENOMIC DNA]</scope>
    <source>
        <strain evidence="3 4">KMB7</strain>
    </source>
</reference>
<dbReference type="Pfam" id="PF00535">
    <property type="entry name" value="Glycos_transf_2"/>
    <property type="match status" value="1"/>
</dbReference>
<feature type="region of interest" description="Disordered" evidence="1">
    <location>
        <begin position="1"/>
        <end position="78"/>
    </location>
</feature>
<comment type="caution">
    <text evidence="3">The sequence shown here is derived from an EMBL/GenBank/DDBJ whole genome shotgun (WGS) entry which is preliminary data.</text>
</comment>
<evidence type="ECO:0000313" key="3">
    <source>
        <dbReference type="EMBL" id="TBO31086.1"/>
    </source>
</evidence>
<keyword evidence="4" id="KW-1185">Reference proteome</keyword>
<organism evidence="3 4">
    <name type="scientific">Aquabacterium lacunae</name>
    <dbReference type="NCBI Taxonomy" id="2528630"/>
    <lineage>
        <taxon>Bacteria</taxon>
        <taxon>Pseudomonadati</taxon>
        <taxon>Pseudomonadota</taxon>
        <taxon>Betaproteobacteria</taxon>
        <taxon>Burkholderiales</taxon>
        <taxon>Aquabacterium</taxon>
    </lineage>
</organism>
<feature type="compositionally biased region" description="Polar residues" evidence="1">
    <location>
        <begin position="65"/>
        <end position="75"/>
    </location>
</feature>
<sequence length="371" mass="40744">MHTDEAGVAGDQDFHTKSGAAHRPNQSKEANTRGFSATSDHPITCTARRREATYAARAPVDSRQNDGMDSNFQPSDTHRASALSRVTVICVTYNSAGRVAALAQTLNPFPLVTVVDNASGDRTVSEIRKAIPHARVTENSRNLGFGAANNLGIRQADTEFVMLLNPDCEISVDAVMTMMACADNQREASLVAPQLLDRSGHVDVSYAWFPGSWNATGPRAQGPACVGFASGACLLIRTAALRAIDGFDEKFFLYYEDTDLCIRLHKQAGPLIVEPLAEARHINRGSSSGIWRLRAEYLRGYHHIQSKFMFEAKHYQTQPSIWRKLRYSLLAALEFTVRSALLDAPRAARVLGRVFGAIRSQPGVPNVHRPR</sequence>
<dbReference type="Gene3D" id="3.90.550.10">
    <property type="entry name" value="Spore Coat Polysaccharide Biosynthesis Protein SpsA, Chain A"/>
    <property type="match status" value="1"/>
</dbReference>
<dbReference type="RefSeq" id="WP_130967425.1">
    <property type="nucleotide sequence ID" value="NZ_SIXI01000003.1"/>
</dbReference>
<dbReference type="OrthoDB" id="9816564at2"/>
<dbReference type="InterPro" id="IPR001173">
    <property type="entry name" value="Glyco_trans_2-like"/>
</dbReference>
<gene>
    <name evidence="3" type="ORF">EYS42_07480</name>
</gene>
<name>A0A4Q9H3Q9_9BURK</name>
<evidence type="ECO:0000313" key="4">
    <source>
        <dbReference type="Proteomes" id="UP000292120"/>
    </source>
</evidence>
<dbReference type="InterPro" id="IPR029044">
    <property type="entry name" value="Nucleotide-diphossugar_trans"/>
</dbReference>
<keyword evidence="3" id="KW-0808">Transferase</keyword>